<name>A0A5C6ETD2_9BACT</name>
<evidence type="ECO:0000313" key="2">
    <source>
        <dbReference type="EMBL" id="TWU51337.1"/>
    </source>
</evidence>
<feature type="transmembrane region" description="Helical" evidence="1">
    <location>
        <begin position="124"/>
        <end position="142"/>
    </location>
</feature>
<evidence type="ECO:0000313" key="3">
    <source>
        <dbReference type="Proteomes" id="UP000317977"/>
    </source>
</evidence>
<dbReference type="AlphaFoldDB" id="A0A5C6ETD2"/>
<sequence length="174" mass="19289">MTSAPDSPTKPSSGFFRCPISSDRSEATIRVGRRKFATEVHETSIDGFTVLVSPKDSSKLKVGRPWILIYDGTRTEVHPQWMFNAPDGHVQIGLRRLRDLTRPPKVTRSLLTSIGGRKYEDPSYSALGFGGFVLALFSLMALPGLGDRLGTSDRIQGTVRWIASELSYTLNEFL</sequence>
<dbReference type="RefSeq" id="WP_146534715.1">
    <property type="nucleotide sequence ID" value="NZ_SJPX01000003.1"/>
</dbReference>
<keyword evidence="1" id="KW-0812">Transmembrane</keyword>
<proteinExistence type="predicted"/>
<protein>
    <submittedName>
        <fullName evidence="2">Uncharacterized protein</fullName>
    </submittedName>
</protein>
<gene>
    <name evidence="2" type="ORF">Poly59_29290</name>
</gene>
<dbReference type="OrthoDB" id="290077at2"/>
<reference evidence="2 3" key="1">
    <citation type="submission" date="2019-02" db="EMBL/GenBank/DDBJ databases">
        <title>Deep-cultivation of Planctomycetes and their phenomic and genomic characterization uncovers novel biology.</title>
        <authorList>
            <person name="Wiegand S."/>
            <person name="Jogler M."/>
            <person name="Boedeker C."/>
            <person name="Pinto D."/>
            <person name="Vollmers J."/>
            <person name="Rivas-Marin E."/>
            <person name="Kohn T."/>
            <person name="Peeters S.H."/>
            <person name="Heuer A."/>
            <person name="Rast P."/>
            <person name="Oberbeckmann S."/>
            <person name="Bunk B."/>
            <person name="Jeske O."/>
            <person name="Meyerdierks A."/>
            <person name="Storesund J.E."/>
            <person name="Kallscheuer N."/>
            <person name="Luecker S."/>
            <person name="Lage O.M."/>
            <person name="Pohl T."/>
            <person name="Merkel B.J."/>
            <person name="Hornburger P."/>
            <person name="Mueller R.-W."/>
            <person name="Bruemmer F."/>
            <person name="Labrenz M."/>
            <person name="Spormann A.M."/>
            <person name="Op Den Camp H."/>
            <person name="Overmann J."/>
            <person name="Amann R."/>
            <person name="Jetten M.S.M."/>
            <person name="Mascher T."/>
            <person name="Medema M.H."/>
            <person name="Devos D.P."/>
            <person name="Kaster A.-K."/>
            <person name="Ovreas L."/>
            <person name="Rohde M."/>
            <person name="Galperin M.Y."/>
            <person name="Jogler C."/>
        </authorList>
    </citation>
    <scope>NUCLEOTIDE SEQUENCE [LARGE SCALE GENOMIC DNA]</scope>
    <source>
        <strain evidence="2 3">Poly59</strain>
    </source>
</reference>
<organism evidence="2 3">
    <name type="scientific">Rubripirellula reticaptiva</name>
    <dbReference type="NCBI Taxonomy" id="2528013"/>
    <lineage>
        <taxon>Bacteria</taxon>
        <taxon>Pseudomonadati</taxon>
        <taxon>Planctomycetota</taxon>
        <taxon>Planctomycetia</taxon>
        <taxon>Pirellulales</taxon>
        <taxon>Pirellulaceae</taxon>
        <taxon>Rubripirellula</taxon>
    </lineage>
</organism>
<dbReference type="Proteomes" id="UP000317977">
    <property type="component" value="Unassembled WGS sequence"/>
</dbReference>
<keyword evidence="3" id="KW-1185">Reference proteome</keyword>
<comment type="caution">
    <text evidence="2">The sequence shown here is derived from an EMBL/GenBank/DDBJ whole genome shotgun (WGS) entry which is preliminary data.</text>
</comment>
<dbReference type="EMBL" id="SJPX01000003">
    <property type="protein sequence ID" value="TWU51337.1"/>
    <property type="molecule type" value="Genomic_DNA"/>
</dbReference>
<accession>A0A5C6ETD2</accession>
<keyword evidence="1" id="KW-1133">Transmembrane helix</keyword>
<keyword evidence="1" id="KW-0472">Membrane</keyword>
<evidence type="ECO:0000256" key="1">
    <source>
        <dbReference type="SAM" id="Phobius"/>
    </source>
</evidence>